<dbReference type="Pfam" id="PF18058">
    <property type="entry name" value="SbsC_C"/>
    <property type="match status" value="1"/>
</dbReference>
<organism evidence="3 4">
    <name type="scientific">Psychrobacillus faecigallinarum</name>
    <dbReference type="NCBI Taxonomy" id="2762235"/>
    <lineage>
        <taxon>Bacteria</taxon>
        <taxon>Bacillati</taxon>
        <taxon>Bacillota</taxon>
        <taxon>Bacilli</taxon>
        <taxon>Bacillales</taxon>
        <taxon>Bacillaceae</taxon>
        <taxon>Psychrobacillus</taxon>
    </lineage>
</organism>
<accession>A0ABR8R464</accession>
<feature type="domain" description="SbsC C-terminal" evidence="2">
    <location>
        <begin position="47"/>
        <end position="177"/>
    </location>
</feature>
<keyword evidence="4" id="KW-1185">Reference proteome</keyword>
<evidence type="ECO:0000256" key="1">
    <source>
        <dbReference type="SAM" id="SignalP"/>
    </source>
</evidence>
<proteinExistence type="predicted"/>
<sequence>MKKLLSIVVAIIIFASTQVPFANAEATSVSKIESLLKTAEKHAGELKWQTSYEFTKEIKNPDMKVFNLTKNAYWKAYFEIEKYNGKDKEKFENRLHNNTGIHFSRATSYIDAITSGKKIERLTDQYNNLYSSDPTSNVTVQKYHDLSTEIRKQAQILYHVYGKSTREAILTKYKQPGVKALQTSKYVISTKIHLNNLESLIANKAPQYKIESNVATFFSLQDMIKNEEIAGDLYTIYYEIIRKDSNFLSQEKEITEFFKTSTEYTNAENVELLFGLYSKDYPDYLNLKKEIESTFIDFDLRYETLGIETHFIIDGIALVTHDEVETYQEESIAYSFTYLLEKDSDGNWKYLDLIAID</sequence>
<gene>
    <name evidence="3" type="ORF">H9650_00320</name>
</gene>
<dbReference type="EMBL" id="JACSQO010000001">
    <property type="protein sequence ID" value="MBD7942553.1"/>
    <property type="molecule type" value="Genomic_DNA"/>
</dbReference>
<evidence type="ECO:0000313" key="4">
    <source>
        <dbReference type="Proteomes" id="UP000640786"/>
    </source>
</evidence>
<protein>
    <recommendedName>
        <fullName evidence="2">SbsC C-terminal domain-containing protein</fullName>
    </recommendedName>
</protein>
<name>A0ABR8R464_9BACI</name>
<feature type="chain" id="PRO_5045479397" description="SbsC C-terminal domain-containing protein" evidence="1">
    <location>
        <begin position="25"/>
        <end position="357"/>
    </location>
</feature>
<evidence type="ECO:0000259" key="2">
    <source>
        <dbReference type="Pfam" id="PF18058"/>
    </source>
</evidence>
<evidence type="ECO:0000313" key="3">
    <source>
        <dbReference type="EMBL" id="MBD7942553.1"/>
    </source>
</evidence>
<feature type="signal peptide" evidence="1">
    <location>
        <begin position="1"/>
        <end position="24"/>
    </location>
</feature>
<reference evidence="3 4" key="1">
    <citation type="submission" date="2020-08" db="EMBL/GenBank/DDBJ databases">
        <title>A Genomic Blueprint of the Chicken Gut Microbiome.</title>
        <authorList>
            <person name="Gilroy R."/>
            <person name="Ravi A."/>
            <person name="Getino M."/>
            <person name="Pursley I."/>
            <person name="Horton D.L."/>
            <person name="Alikhan N.-F."/>
            <person name="Baker D."/>
            <person name="Gharbi K."/>
            <person name="Hall N."/>
            <person name="Watson M."/>
            <person name="Adriaenssens E.M."/>
            <person name="Foster-Nyarko E."/>
            <person name="Jarju S."/>
            <person name="Secka A."/>
            <person name="Antonio M."/>
            <person name="Oren A."/>
            <person name="Chaudhuri R."/>
            <person name="La Ragione R.M."/>
            <person name="Hildebrand F."/>
            <person name="Pallen M.J."/>
        </authorList>
    </citation>
    <scope>NUCLEOTIDE SEQUENCE [LARGE SCALE GENOMIC DNA]</scope>
    <source>
        <strain evidence="3 4">Sa2BUA9</strain>
    </source>
</reference>
<dbReference type="Proteomes" id="UP000640786">
    <property type="component" value="Unassembled WGS sequence"/>
</dbReference>
<keyword evidence="1" id="KW-0732">Signal</keyword>
<dbReference type="RefSeq" id="WP_191696327.1">
    <property type="nucleotide sequence ID" value="NZ_JACSQO010000001.1"/>
</dbReference>
<comment type="caution">
    <text evidence="3">The sequence shown here is derived from an EMBL/GenBank/DDBJ whole genome shotgun (WGS) entry which is preliminary data.</text>
</comment>
<dbReference type="Gene3D" id="1.20.58.780">
    <property type="match status" value="1"/>
</dbReference>
<dbReference type="InterPro" id="IPR041378">
    <property type="entry name" value="S-layer_SbsC_C"/>
</dbReference>